<dbReference type="InterPro" id="IPR036063">
    <property type="entry name" value="Smr_dom_sf"/>
</dbReference>
<dbReference type="PANTHER" id="PTHR35562:SF2">
    <property type="entry name" value="DNA ENDONUCLEASE SMRA-RELATED"/>
    <property type="match status" value="1"/>
</dbReference>
<gene>
    <name evidence="2" type="ORF">Ga0123462_2167</name>
</gene>
<evidence type="ECO:0000313" key="2">
    <source>
        <dbReference type="EMBL" id="ATX83002.1"/>
    </source>
</evidence>
<dbReference type="InterPro" id="IPR002625">
    <property type="entry name" value="Smr_dom"/>
</dbReference>
<dbReference type="Proteomes" id="UP000231637">
    <property type="component" value="Chromosome"/>
</dbReference>
<dbReference type="OrthoDB" id="5295130at2"/>
<dbReference type="Gene3D" id="3.30.1370.110">
    <property type="match status" value="1"/>
</dbReference>
<protein>
    <submittedName>
        <fullName evidence="2">DNA-nicking endonuclease, Smr domain</fullName>
    </submittedName>
</protein>
<dbReference type="KEGG" id="mfn:Ga0123462_2167"/>
<keyword evidence="2" id="KW-0255">Endonuclease</keyword>
<organism evidence="2 3">
    <name type="scientific">Mariprofundus ferrinatatus</name>
    <dbReference type="NCBI Taxonomy" id="1921087"/>
    <lineage>
        <taxon>Bacteria</taxon>
        <taxon>Pseudomonadati</taxon>
        <taxon>Pseudomonadota</taxon>
        <taxon>Candidatius Mariprofundia</taxon>
        <taxon>Mariprofundales</taxon>
        <taxon>Mariprofundaceae</taxon>
        <taxon>Mariprofundus</taxon>
    </lineage>
</organism>
<evidence type="ECO:0000259" key="1">
    <source>
        <dbReference type="PROSITE" id="PS50828"/>
    </source>
</evidence>
<keyword evidence="3" id="KW-1185">Reference proteome</keyword>
<keyword evidence="2" id="KW-0540">Nuclease</keyword>
<dbReference type="RefSeq" id="WP_100266288.1">
    <property type="nucleotide sequence ID" value="NZ_CP018800.1"/>
</dbReference>
<dbReference type="EMBL" id="CP018800">
    <property type="protein sequence ID" value="ATX83002.1"/>
    <property type="molecule type" value="Genomic_DNA"/>
</dbReference>
<dbReference type="PROSITE" id="PS50828">
    <property type="entry name" value="SMR"/>
    <property type="match status" value="1"/>
</dbReference>
<sequence>MADEDELFAEAMGRVQPLAASKKIEPESLKSGRKRPRLKPVRTAKLVISPASHAPATTDDPWQLVADGVSRERLRRLASGHLPVEFTLDLHGVTRDEALLLLAGSLEAMLTEGRRVARIIHGRGLHSQGKPVLKEAVYRWLREGPLAHAVLAAVAEPGSGGGACLLLLRKVAHK</sequence>
<accession>A0A2K8L788</accession>
<feature type="domain" description="Smr" evidence="1">
    <location>
        <begin position="88"/>
        <end position="169"/>
    </location>
</feature>
<evidence type="ECO:0000313" key="3">
    <source>
        <dbReference type="Proteomes" id="UP000231637"/>
    </source>
</evidence>
<dbReference type="PANTHER" id="PTHR35562">
    <property type="entry name" value="DNA ENDONUCLEASE SMRA-RELATED"/>
    <property type="match status" value="1"/>
</dbReference>
<dbReference type="GO" id="GO:0004519">
    <property type="term" value="F:endonuclease activity"/>
    <property type="evidence" value="ECO:0007669"/>
    <property type="project" value="UniProtKB-KW"/>
</dbReference>
<proteinExistence type="predicted"/>
<name>A0A2K8L788_9PROT</name>
<keyword evidence="2" id="KW-0378">Hydrolase</keyword>
<dbReference type="AlphaFoldDB" id="A0A2K8L788"/>
<dbReference type="SUPFAM" id="SSF160443">
    <property type="entry name" value="SMR domain-like"/>
    <property type="match status" value="1"/>
</dbReference>
<dbReference type="Pfam" id="PF01713">
    <property type="entry name" value="Smr"/>
    <property type="match status" value="1"/>
</dbReference>
<reference evidence="2 3" key="1">
    <citation type="submission" date="2016-12" db="EMBL/GenBank/DDBJ databases">
        <title>Isolation and genomic insights into novel planktonic Zetaproteobacteria from stratified waters of the Chesapeake Bay.</title>
        <authorList>
            <person name="McAllister S.M."/>
            <person name="Kato S."/>
            <person name="Chan C.S."/>
            <person name="Chiu B.K."/>
            <person name="Field E.K."/>
        </authorList>
    </citation>
    <scope>NUCLEOTIDE SEQUENCE [LARGE SCALE GENOMIC DNA]</scope>
    <source>
        <strain evidence="2 3">CP-8</strain>
    </source>
</reference>
<dbReference type="SMART" id="SM00463">
    <property type="entry name" value="SMR"/>
    <property type="match status" value="1"/>
</dbReference>